<dbReference type="AlphaFoldDB" id="A0A7J7JEW5"/>
<dbReference type="Proteomes" id="UP000593567">
    <property type="component" value="Unassembled WGS sequence"/>
</dbReference>
<evidence type="ECO:0000256" key="1">
    <source>
        <dbReference type="SAM" id="MobiDB-lite"/>
    </source>
</evidence>
<dbReference type="EMBL" id="VXIV02002612">
    <property type="protein sequence ID" value="KAF6024154.1"/>
    <property type="molecule type" value="Genomic_DNA"/>
</dbReference>
<accession>A0A7J7JEW5</accession>
<keyword evidence="3" id="KW-1185">Reference proteome</keyword>
<evidence type="ECO:0000313" key="3">
    <source>
        <dbReference type="Proteomes" id="UP000593567"/>
    </source>
</evidence>
<gene>
    <name evidence="2" type="ORF">EB796_017549</name>
</gene>
<protein>
    <submittedName>
        <fullName evidence="2">Uncharacterized protein</fullName>
    </submittedName>
</protein>
<feature type="compositionally biased region" description="Low complexity" evidence="1">
    <location>
        <begin position="1"/>
        <end position="17"/>
    </location>
</feature>
<proteinExistence type="predicted"/>
<name>A0A7J7JEW5_BUGNE</name>
<feature type="compositionally biased region" description="Acidic residues" evidence="1">
    <location>
        <begin position="25"/>
        <end position="34"/>
    </location>
</feature>
<feature type="region of interest" description="Disordered" evidence="1">
    <location>
        <begin position="1"/>
        <end position="35"/>
    </location>
</feature>
<organism evidence="2 3">
    <name type="scientific">Bugula neritina</name>
    <name type="common">Brown bryozoan</name>
    <name type="synonym">Sertularia neritina</name>
    <dbReference type="NCBI Taxonomy" id="10212"/>
    <lineage>
        <taxon>Eukaryota</taxon>
        <taxon>Metazoa</taxon>
        <taxon>Spiralia</taxon>
        <taxon>Lophotrochozoa</taxon>
        <taxon>Bryozoa</taxon>
        <taxon>Gymnolaemata</taxon>
        <taxon>Cheilostomatida</taxon>
        <taxon>Flustrina</taxon>
        <taxon>Buguloidea</taxon>
        <taxon>Bugulidae</taxon>
        <taxon>Bugula</taxon>
    </lineage>
</organism>
<comment type="caution">
    <text evidence="2">The sequence shown here is derived from an EMBL/GenBank/DDBJ whole genome shotgun (WGS) entry which is preliminary data.</text>
</comment>
<reference evidence="2" key="1">
    <citation type="submission" date="2020-06" db="EMBL/GenBank/DDBJ databases">
        <title>Draft genome of Bugula neritina, a colonial animal packing powerful symbionts and potential medicines.</title>
        <authorList>
            <person name="Rayko M."/>
        </authorList>
    </citation>
    <scope>NUCLEOTIDE SEQUENCE [LARGE SCALE GENOMIC DNA]</scope>
    <source>
        <strain evidence="2">Kwan_BN1</strain>
    </source>
</reference>
<evidence type="ECO:0000313" key="2">
    <source>
        <dbReference type="EMBL" id="KAF6024154.1"/>
    </source>
</evidence>
<sequence>MSQSLTTTSTDLSNLVLPPSKPADDDSDLSDVEEQGYAFPSASDPVLALKLCPTQKAHIQCLFNNIDKVLLSKNWLK</sequence>